<evidence type="ECO:0000313" key="1">
    <source>
        <dbReference type="EMBL" id="KAJ4725705.1"/>
    </source>
</evidence>
<sequence length="205" mass="23148">MPWRSKRFSRGCESPNHGSSSRKGQPFKVNFSRTVTSVHQQHWFGLKALTRREAESLSSQNDFTIVDLVLFEHTCSKTMKQHCLIAFPSQTFRKSSSSESAGRGTVNASQPHLQLSSLLFVSTVMLPIPCSEVTAGVSIGLQQSSPTRSEKCSQNGWRSFCFSKHKLSSFVKQGHGTSWVFLDRRVTSYRWEQCNNRCSRHGNMP</sequence>
<dbReference type="EMBL" id="CM051395">
    <property type="protein sequence ID" value="KAJ4725705.1"/>
    <property type="molecule type" value="Genomic_DNA"/>
</dbReference>
<accession>A0ACC1YPT0</accession>
<gene>
    <name evidence="1" type="ORF">OWV82_004534</name>
</gene>
<organism evidence="1 2">
    <name type="scientific">Melia azedarach</name>
    <name type="common">Chinaberry tree</name>
    <dbReference type="NCBI Taxonomy" id="155640"/>
    <lineage>
        <taxon>Eukaryota</taxon>
        <taxon>Viridiplantae</taxon>
        <taxon>Streptophyta</taxon>
        <taxon>Embryophyta</taxon>
        <taxon>Tracheophyta</taxon>
        <taxon>Spermatophyta</taxon>
        <taxon>Magnoliopsida</taxon>
        <taxon>eudicotyledons</taxon>
        <taxon>Gunneridae</taxon>
        <taxon>Pentapetalae</taxon>
        <taxon>rosids</taxon>
        <taxon>malvids</taxon>
        <taxon>Sapindales</taxon>
        <taxon>Meliaceae</taxon>
        <taxon>Melia</taxon>
    </lineage>
</organism>
<name>A0ACC1YPT0_MELAZ</name>
<keyword evidence="2" id="KW-1185">Reference proteome</keyword>
<comment type="caution">
    <text evidence="1">The sequence shown here is derived from an EMBL/GenBank/DDBJ whole genome shotgun (WGS) entry which is preliminary data.</text>
</comment>
<protein>
    <submittedName>
        <fullName evidence="1">Uncharacterized protein</fullName>
    </submittedName>
</protein>
<reference evidence="1 2" key="1">
    <citation type="journal article" date="2023" name="Science">
        <title>Complex scaffold remodeling in plant triterpene biosynthesis.</title>
        <authorList>
            <person name="De La Pena R."/>
            <person name="Hodgson H."/>
            <person name="Liu J.C."/>
            <person name="Stephenson M.J."/>
            <person name="Martin A.C."/>
            <person name="Owen C."/>
            <person name="Harkess A."/>
            <person name="Leebens-Mack J."/>
            <person name="Jimenez L.E."/>
            <person name="Osbourn A."/>
            <person name="Sattely E.S."/>
        </authorList>
    </citation>
    <scope>NUCLEOTIDE SEQUENCE [LARGE SCALE GENOMIC DNA]</scope>
    <source>
        <strain evidence="2">cv. JPN11</strain>
        <tissue evidence="1">Leaf</tissue>
    </source>
</reference>
<proteinExistence type="predicted"/>
<dbReference type="Proteomes" id="UP001164539">
    <property type="component" value="Chromosome 2"/>
</dbReference>
<evidence type="ECO:0000313" key="2">
    <source>
        <dbReference type="Proteomes" id="UP001164539"/>
    </source>
</evidence>